<dbReference type="AlphaFoldDB" id="A0A1D3UJJ3"/>
<dbReference type="NCBIfam" id="TIGR01686">
    <property type="entry name" value="FkbH"/>
    <property type="match status" value="1"/>
</dbReference>
<proteinExistence type="predicted"/>
<dbReference type="NCBIfam" id="TIGR01681">
    <property type="entry name" value="HAD-SF-IIIC"/>
    <property type="match status" value="1"/>
</dbReference>
<dbReference type="InterPro" id="IPR004274">
    <property type="entry name" value="FCP1_dom"/>
</dbReference>
<dbReference type="Pfam" id="PF03031">
    <property type="entry name" value="NIF"/>
    <property type="match status" value="1"/>
</dbReference>
<evidence type="ECO:0000259" key="1">
    <source>
        <dbReference type="Pfam" id="PF03031"/>
    </source>
</evidence>
<evidence type="ECO:0000313" key="3">
    <source>
        <dbReference type="Proteomes" id="UP000182057"/>
    </source>
</evidence>
<evidence type="ECO:0000313" key="2">
    <source>
        <dbReference type="EMBL" id="SCQ20309.1"/>
    </source>
</evidence>
<name>A0A1D3UJJ3_TANFO</name>
<accession>A0A1D3UJJ3</accession>
<dbReference type="InterPro" id="IPR010037">
    <property type="entry name" value="FkbH_domain"/>
</dbReference>
<feature type="domain" description="FCP1 homology" evidence="1">
    <location>
        <begin position="184"/>
        <end position="303"/>
    </location>
</feature>
<dbReference type="Gene3D" id="3.40.50.1000">
    <property type="entry name" value="HAD superfamily/HAD-like"/>
    <property type="match status" value="1"/>
</dbReference>
<reference evidence="2 3" key="1">
    <citation type="submission" date="2016-09" db="EMBL/GenBank/DDBJ databases">
        <authorList>
            <person name="Capua I."/>
            <person name="De Benedictis P."/>
            <person name="Joannis T."/>
            <person name="Lombin L.H."/>
            <person name="Cattoli G."/>
        </authorList>
    </citation>
    <scope>NUCLEOTIDE SEQUENCE [LARGE SCALE GENOMIC DNA]</scope>
    <source>
        <strain evidence="2 3">UB20</strain>
    </source>
</reference>
<dbReference type="EMBL" id="FMMM01000033">
    <property type="protein sequence ID" value="SCQ20309.1"/>
    <property type="molecule type" value="Genomic_DNA"/>
</dbReference>
<sequence length="538" mass="62880">MENTIVLCALNMKYYIYRNMTIENFFSNIEATFSGYEDISTINVDVDRYVWFYLPPLICDIQKMADKIYSYTNMLKMTVFQLPKNKTLICFTMHLVFDINNIISDTRISDAVTQYNKALYHIASQNEQVKVIDFAKFLLRYSDCDQIDWKYYFISQMALNPRLAKPFKSWFEHQLDAIDLKRKKCLVLDLDNTLWGGILGEDGPNGIALGGDYPGKAFLYFQHCLEELNKQGIILSVCSKNNIDDVMQLWDEHPDNILNQKHFASCKINWMNKASNIQQIAEDLNISTDSMVFIDDNPAERALIQKMLPEVIVPDFPEQPYLLPPFIKDVAERYFSVYRLTKEDLNKTEQYKANLQRREAKKMFSNMDEYLKSLDIILSVREVNEKTLARIAQMTQKTNQFNLTTRRYTEMDIRDFINNNSKIYTLSVCDKFGDNGITGCSIITFDHNRANIDTFLLSCRILGKNIEMEFIHYILNELKKHGLDSVDASYIATAKNSQTSEFYDHAGLSLVREERGIKYYSLNLNLYHYTPSIYYKYQ</sequence>
<dbReference type="InterPro" id="IPR010033">
    <property type="entry name" value="HAD_SF_ppase_IIIC"/>
</dbReference>
<dbReference type="InterPro" id="IPR023214">
    <property type="entry name" value="HAD_sf"/>
</dbReference>
<gene>
    <name evidence="2" type="ORF">TFUB20_01007</name>
</gene>
<dbReference type="InterPro" id="IPR036412">
    <property type="entry name" value="HAD-like_sf"/>
</dbReference>
<dbReference type="Proteomes" id="UP000182057">
    <property type="component" value="Unassembled WGS sequence"/>
</dbReference>
<organism evidence="2 3">
    <name type="scientific">Tannerella forsythia</name>
    <name type="common">Bacteroides forsythus</name>
    <dbReference type="NCBI Taxonomy" id="28112"/>
    <lineage>
        <taxon>Bacteria</taxon>
        <taxon>Pseudomonadati</taxon>
        <taxon>Bacteroidota</taxon>
        <taxon>Bacteroidia</taxon>
        <taxon>Bacteroidales</taxon>
        <taxon>Tannerellaceae</taxon>
        <taxon>Tannerella</taxon>
    </lineage>
</organism>
<protein>
    <submittedName>
        <fullName evidence="2">NLI interacting factor-like phosphatase</fullName>
    </submittedName>
</protein>
<dbReference type="SUPFAM" id="SSF56784">
    <property type="entry name" value="HAD-like"/>
    <property type="match status" value="1"/>
</dbReference>